<dbReference type="Proteomes" id="UP001194696">
    <property type="component" value="Unassembled WGS sequence"/>
</dbReference>
<feature type="compositionally biased region" description="Low complexity" evidence="1">
    <location>
        <begin position="359"/>
        <end position="368"/>
    </location>
</feature>
<comment type="caution">
    <text evidence="3">The sequence shown here is derived from an EMBL/GenBank/DDBJ whole genome shotgun (WGS) entry which is preliminary data.</text>
</comment>
<dbReference type="InterPro" id="IPR000626">
    <property type="entry name" value="Ubiquitin-like_dom"/>
</dbReference>
<dbReference type="InterPro" id="IPR019129">
    <property type="entry name" value="Folate-sensitive_fs_Fra10Ac1"/>
</dbReference>
<dbReference type="PANTHER" id="PTHR10562">
    <property type="entry name" value="SMALL UBIQUITIN-RELATED MODIFIER"/>
    <property type="match status" value="1"/>
</dbReference>
<organism evidence="3 4">
    <name type="scientific">Linnemannia gamsii</name>
    <dbReference type="NCBI Taxonomy" id="64522"/>
    <lineage>
        <taxon>Eukaryota</taxon>
        <taxon>Fungi</taxon>
        <taxon>Fungi incertae sedis</taxon>
        <taxon>Mucoromycota</taxon>
        <taxon>Mortierellomycotina</taxon>
        <taxon>Mortierellomycetes</taxon>
        <taxon>Mortierellales</taxon>
        <taxon>Mortierellaceae</taxon>
        <taxon>Linnemannia</taxon>
    </lineage>
</organism>
<keyword evidence="4" id="KW-1185">Reference proteome</keyword>
<dbReference type="InterPro" id="IPR029071">
    <property type="entry name" value="Ubiquitin-like_domsf"/>
</dbReference>
<sequence length="474" mass="54495">MGDEVDKKPETAGAVEHINLKVVGQDQSEVFFKIKRSTQLKKLMEAYCERQGKHVGSVRFLYDGERIQPTNTPNELDMEDGDSIDVMVEQVGGSLHQHFIENYVKFYNDKPSPTQETRPITEREILHENHRFLRSESDDQDLTWEKRIAKKYYDKLFKEYALVELKYYKEGRVAMRWRTQKEVVRGKGQFTCGNLRCDESKGLESWEVNFGYVEQGEKKNALVKIRLCERCSYKLNYKSTHKRANPSQEDESLSSSVTSAAAAATGTTDSSKQRSRSSSRDRAAEVKATESSQHHRRHHESSTRSKRKSRSLSREWDSNADASESSRPDHRDSTKRRKSSSRQDEDKSDRKDRVRQSESSRSPSSTSSRSHRDHRRSHSTSDRHDEQNDREERGQSRSKSVGDKEQSGRSDANDKKRGANYNRVKETTEAGKAVGRGSTVDKGSEKRDTDANEDSDEKTMWVGGFESFFKGLFE</sequence>
<evidence type="ECO:0000256" key="1">
    <source>
        <dbReference type="SAM" id="MobiDB-lite"/>
    </source>
</evidence>
<feature type="region of interest" description="Disordered" evidence="1">
    <location>
        <begin position="240"/>
        <end position="458"/>
    </location>
</feature>
<gene>
    <name evidence="3" type="ORF">BGZ96_012007</name>
</gene>
<evidence type="ECO:0000313" key="3">
    <source>
        <dbReference type="EMBL" id="KAG0295335.1"/>
    </source>
</evidence>
<dbReference type="Pfam" id="PF09725">
    <property type="entry name" value="Fra10Ac1"/>
    <property type="match status" value="1"/>
</dbReference>
<name>A0ABQ7KBS3_9FUNG</name>
<feature type="domain" description="Ubiquitin-like" evidence="2">
    <location>
        <begin position="16"/>
        <end position="93"/>
    </location>
</feature>
<protein>
    <recommendedName>
        <fullName evidence="2">Ubiquitin-like domain-containing protein</fullName>
    </recommendedName>
</protein>
<proteinExistence type="predicted"/>
<feature type="compositionally biased region" description="Basic and acidic residues" evidence="1">
    <location>
        <begin position="278"/>
        <end position="288"/>
    </location>
</feature>
<dbReference type="Gene3D" id="3.10.20.90">
    <property type="entry name" value="Phosphatidylinositol 3-kinase Catalytic Subunit, Chain A, domain 1"/>
    <property type="match status" value="1"/>
</dbReference>
<feature type="compositionally biased region" description="Basic residues" evidence="1">
    <location>
        <begin position="369"/>
        <end position="378"/>
    </location>
</feature>
<dbReference type="InterPro" id="IPR022617">
    <property type="entry name" value="Rad60/SUMO-like_dom"/>
</dbReference>
<dbReference type="EMBL" id="JAAAIM010000088">
    <property type="protein sequence ID" value="KAG0295335.1"/>
    <property type="molecule type" value="Genomic_DNA"/>
</dbReference>
<feature type="compositionally biased region" description="Basic and acidic residues" evidence="1">
    <location>
        <begin position="379"/>
        <end position="429"/>
    </location>
</feature>
<reference evidence="3 4" key="1">
    <citation type="journal article" date="2020" name="Fungal Divers.">
        <title>Resolving the Mortierellaceae phylogeny through synthesis of multi-gene phylogenetics and phylogenomics.</title>
        <authorList>
            <person name="Vandepol N."/>
            <person name="Liber J."/>
            <person name="Desiro A."/>
            <person name="Na H."/>
            <person name="Kennedy M."/>
            <person name="Barry K."/>
            <person name="Grigoriev I.V."/>
            <person name="Miller A.N."/>
            <person name="O'Donnell K."/>
            <person name="Stajich J.E."/>
            <person name="Bonito G."/>
        </authorList>
    </citation>
    <scope>NUCLEOTIDE SEQUENCE [LARGE SCALE GENOMIC DNA]</scope>
    <source>
        <strain evidence="3 4">AD045</strain>
    </source>
</reference>
<feature type="compositionally biased region" description="Basic residues" evidence="1">
    <location>
        <begin position="294"/>
        <end position="311"/>
    </location>
</feature>
<accession>A0ABQ7KBS3</accession>
<dbReference type="Pfam" id="PF11976">
    <property type="entry name" value="Rad60-SLD"/>
    <property type="match status" value="1"/>
</dbReference>
<evidence type="ECO:0000259" key="2">
    <source>
        <dbReference type="PROSITE" id="PS50053"/>
    </source>
</evidence>
<dbReference type="CDD" id="cd16116">
    <property type="entry name" value="Ubl_Smt3_like"/>
    <property type="match status" value="1"/>
</dbReference>
<dbReference type="PROSITE" id="PS50053">
    <property type="entry name" value="UBIQUITIN_2"/>
    <property type="match status" value="1"/>
</dbReference>
<dbReference type="SMART" id="SM00213">
    <property type="entry name" value="UBQ"/>
    <property type="match status" value="1"/>
</dbReference>
<evidence type="ECO:0000313" key="4">
    <source>
        <dbReference type="Proteomes" id="UP001194696"/>
    </source>
</evidence>
<feature type="compositionally biased region" description="Low complexity" evidence="1">
    <location>
        <begin position="253"/>
        <end position="270"/>
    </location>
</feature>
<feature type="compositionally biased region" description="Basic and acidic residues" evidence="1">
    <location>
        <begin position="341"/>
        <end position="358"/>
    </location>
</feature>
<dbReference type="SUPFAM" id="SSF54236">
    <property type="entry name" value="Ubiquitin-like"/>
    <property type="match status" value="1"/>
</dbReference>